<dbReference type="EnsemblPlants" id="AVESA.00010b.r2.1CG0116830.1">
    <property type="protein sequence ID" value="AVESA.00010b.r2.1CG0116830.1.CDS"/>
    <property type="gene ID" value="AVESA.00010b.r2.1CG0116830"/>
</dbReference>
<reference evidence="1" key="2">
    <citation type="submission" date="2025-09" db="UniProtKB">
        <authorList>
            <consortium name="EnsemblPlants"/>
        </authorList>
    </citation>
    <scope>IDENTIFICATION</scope>
</reference>
<dbReference type="Proteomes" id="UP001732700">
    <property type="component" value="Chromosome 1C"/>
</dbReference>
<sequence>MQPGGLRSGPGGLTGRTASSATLGTTPPPRGGATATHHPGLDGPVVGLGAPSPEMRPQAGSYARGEKNTRRHRPLAGNAQRRFPTMTEEGGGLWGGVERPPNVQTSIKKSFGYISKTTMRRPHTAFHVLFILLCLCATGYSSGSKSRFTSIISFGDSYADTGNLVRWADPVLPPLPISNPQYGETFFGHPTGRTSDGRLVLDFIADALGLPFVPPYLGKEKNFSAGVNFAVAGAPALNLTYLQSQNLTLNPPIRHSLDDQLVWFHTLKPSLCSGKGANCFDSTLFVMGAFGGNDYLSFLFSNRTVEQARAYVPKVVDSISRGVEALIQSGAKNIVVADIFPLGCIPAVLTALASRDKADYDQHGCLATLNRLLPRYHNSLLRRRIKVLRSKYPHATIISAEYYRPFIAFLHEPAHFGLNSSTTLFACCGAGGPPYNVDFSAQCGQPGVMACARPSEALQWDGFHLTDAAHRIVADGWLHGPYADPPILHVAH</sequence>
<evidence type="ECO:0000313" key="2">
    <source>
        <dbReference type="Proteomes" id="UP001732700"/>
    </source>
</evidence>
<keyword evidence="2" id="KW-1185">Reference proteome</keyword>
<proteinExistence type="predicted"/>
<reference evidence="1" key="1">
    <citation type="submission" date="2021-05" db="EMBL/GenBank/DDBJ databases">
        <authorList>
            <person name="Scholz U."/>
            <person name="Mascher M."/>
            <person name="Fiebig A."/>
        </authorList>
    </citation>
    <scope>NUCLEOTIDE SEQUENCE [LARGE SCALE GENOMIC DNA]</scope>
</reference>
<evidence type="ECO:0000313" key="1">
    <source>
        <dbReference type="EnsemblPlants" id="AVESA.00010b.r2.1CG0116830.1.CDS"/>
    </source>
</evidence>
<protein>
    <submittedName>
        <fullName evidence="1">Uncharacterized protein</fullName>
    </submittedName>
</protein>
<name>A0ACD5TSB5_AVESA</name>
<organism evidence="1 2">
    <name type="scientific">Avena sativa</name>
    <name type="common">Oat</name>
    <dbReference type="NCBI Taxonomy" id="4498"/>
    <lineage>
        <taxon>Eukaryota</taxon>
        <taxon>Viridiplantae</taxon>
        <taxon>Streptophyta</taxon>
        <taxon>Embryophyta</taxon>
        <taxon>Tracheophyta</taxon>
        <taxon>Spermatophyta</taxon>
        <taxon>Magnoliopsida</taxon>
        <taxon>Liliopsida</taxon>
        <taxon>Poales</taxon>
        <taxon>Poaceae</taxon>
        <taxon>BOP clade</taxon>
        <taxon>Pooideae</taxon>
        <taxon>Poodae</taxon>
        <taxon>Poeae</taxon>
        <taxon>Poeae Chloroplast Group 1 (Aveneae type)</taxon>
        <taxon>Aveninae</taxon>
        <taxon>Avena</taxon>
    </lineage>
</organism>
<accession>A0ACD5TSB5</accession>